<evidence type="ECO:0000256" key="15">
    <source>
        <dbReference type="PIRSR" id="PIRSR634016-1"/>
    </source>
</evidence>
<feature type="binding site" evidence="16">
    <location>
        <position position="475"/>
    </location>
    <ligand>
        <name>Zn(2+)</name>
        <dbReference type="ChEBI" id="CHEBI:29105"/>
        <note>catalytic</note>
    </ligand>
</feature>
<dbReference type="EnsemblMetazoa" id="ADAC005763-RA">
    <property type="protein sequence ID" value="ADAC005763-PA"/>
    <property type="gene ID" value="ADAC005763"/>
</dbReference>
<evidence type="ECO:0000256" key="16">
    <source>
        <dbReference type="PIRSR" id="PIRSR634016-3"/>
    </source>
</evidence>
<evidence type="ECO:0000256" key="2">
    <source>
        <dbReference type="ARBA" id="ARBA00010136"/>
    </source>
</evidence>
<dbReference type="InterPro" id="IPR014782">
    <property type="entry name" value="Peptidase_M1_dom"/>
</dbReference>
<evidence type="ECO:0000313" key="24">
    <source>
        <dbReference type="EnsemblMetazoa" id="ADAC005763-PA"/>
    </source>
</evidence>
<dbReference type="GO" id="GO:0005886">
    <property type="term" value="C:plasma membrane"/>
    <property type="evidence" value="ECO:0007669"/>
    <property type="project" value="UniProtKB-SubCell"/>
</dbReference>
<dbReference type="InterPro" id="IPR034016">
    <property type="entry name" value="M1_APN-typ"/>
</dbReference>
<keyword evidence="5" id="KW-0336">GPI-anchor</keyword>
<dbReference type="STRING" id="43151.W5JEP7"/>
<dbReference type="InterPro" id="IPR042097">
    <property type="entry name" value="Aminopeptidase_N-like_N_sf"/>
</dbReference>
<keyword evidence="13" id="KW-0325">Glycoprotein</keyword>
<feature type="domain" description="Aminopeptidase N-like N-terminal" evidence="22">
    <location>
        <begin position="144"/>
        <end position="342"/>
    </location>
</feature>
<dbReference type="PANTHER" id="PTHR11533:SF294">
    <property type="entry name" value="THYROTROPIN-RELEASING HORMONE-DEGRADING ECTOENZYME"/>
    <property type="match status" value="1"/>
</dbReference>
<reference evidence="24" key="4">
    <citation type="submission" date="2015-06" db="UniProtKB">
        <authorList>
            <consortium name="EnsemblMetazoa"/>
        </authorList>
    </citation>
    <scope>IDENTIFICATION</scope>
</reference>
<keyword evidence="19" id="KW-1133">Transmembrane helix</keyword>
<dbReference type="EMBL" id="ADMH02001444">
    <property type="protein sequence ID" value="ETN62541.1"/>
    <property type="molecule type" value="Genomic_DNA"/>
</dbReference>
<dbReference type="GO" id="GO:0005615">
    <property type="term" value="C:extracellular space"/>
    <property type="evidence" value="ECO:0007669"/>
    <property type="project" value="TreeGrafter"/>
</dbReference>
<keyword evidence="9 16" id="KW-0862">Zinc</keyword>
<keyword evidence="19" id="KW-0812">Transmembrane</keyword>
<dbReference type="HOGENOM" id="CLU_003705_2_0_1"/>
<dbReference type="Gene3D" id="2.60.40.1910">
    <property type="match status" value="1"/>
</dbReference>
<evidence type="ECO:0000256" key="17">
    <source>
        <dbReference type="PIRSR" id="PIRSR634016-4"/>
    </source>
</evidence>
<evidence type="ECO:0000256" key="12">
    <source>
        <dbReference type="ARBA" id="ARBA00023157"/>
    </source>
</evidence>
<evidence type="ECO:0000256" key="14">
    <source>
        <dbReference type="ARBA" id="ARBA00023288"/>
    </source>
</evidence>
<dbReference type="Gene3D" id="2.60.40.1730">
    <property type="entry name" value="tricorn interacting facor f3 domain"/>
    <property type="match status" value="1"/>
</dbReference>
<dbReference type="GO" id="GO:0006508">
    <property type="term" value="P:proteolysis"/>
    <property type="evidence" value="ECO:0007669"/>
    <property type="project" value="UniProtKB-KW"/>
</dbReference>
<sequence>MKSKNGQKYTINQQPRGRYCSNTVVAVFGVLFALLLLTTLTLLTLMALQQASNKCMLADTMTTSTPSDPRLNTQQYWGTHEKPHPSMLDADDDYSETNTRRNALAGPDDQAASRAWFGPGANWKDEEQDEAERNRLSQSSGWLPIHYRLIIEPNVERSVINGTVTINIKPNTNWDKTRDQKSSPIVLDVNEIRILSCEVLSLASTKSIPFKAYYGAKNLSYLIEPVLSRAAAGNLSVKLQFESRLSDTLQGFYRGYFPDKEEPDGRSWFASTQFSPIDARRAFPCFDSPDKKATFAISIVHPNDRAMTLSNMEHIGHLYDVGRAPDFVREDFAITPRMSTYLVAFITSNLQLAQRSEGFKPIVNVWTRAEVRQQGSYVHRLTMRLLPFLETYFGMPYHLSKLDLVAVPDFGFRAMENWGLITFRESALLVPEDDNRSSSAKHMEAVASVVAHELAHQWFGNLVTPRWWNDLWLKEGFATYISYIALNANEKRWHMFESFVQKELQEAFEKDSDRNSHPISFPVNTPSDIRRIFDPISYSKGAAIVRMMDSFLGDIAFKRGIHEYLQKYQFDNAVQDDLWDILTAEGHRARTLPTDLDVKQIMETWTLQPGYPVITFERNGSRLTISQQRYLLPSRNSSDDTRWYIPLTIVAESQRAHEPLKVHWFPYENATIQLQIAIESDEYLYANADRAGYYRVNYDYASWKKLTNNFAKLPPLTRMQLVDDAFQLARAEYIQYDIPLTLILVVTQQYRDIPAWAALSRSLAYINNMMSREPAYETLLAVMRSTLRPAFDAVGFEDRAEDSHQDMIHRERVVNLACHYGIDKCSVQAQTLFRRWMTDFRDNRIPPSLKETIYCTSLRDGGVPEWNFAFKRYQDTDSASEKEIILNALGCTVKPWLLSKYLNMTISPASGILKQDGVRAFQAVATNFAGSDIAFNFLYENIADINAYYGDGFSTLSKMIDSVTLLMNKPHHKERFDRFAYKAKQLGLPTIEKSILLAKEQILNNIYWRSRSYHQLQHFLVQLIKDLNFNMY</sequence>
<feature type="domain" description="ERAP1-like C-terminal" evidence="21">
    <location>
        <begin position="684"/>
        <end position="1002"/>
    </location>
</feature>
<dbReference type="FunFam" id="2.60.40.1910:FF:000006">
    <property type="entry name" value="Aminopeptidase"/>
    <property type="match status" value="1"/>
</dbReference>
<dbReference type="FunCoup" id="W5JEP7">
    <property type="interactions" value="91"/>
</dbReference>
<dbReference type="OMA" id="YFGIKNQ"/>
<dbReference type="GO" id="GO:0005737">
    <property type="term" value="C:cytoplasm"/>
    <property type="evidence" value="ECO:0007669"/>
    <property type="project" value="TreeGrafter"/>
</dbReference>
<evidence type="ECO:0000256" key="9">
    <source>
        <dbReference type="ARBA" id="ARBA00022833"/>
    </source>
</evidence>
<dbReference type="InterPro" id="IPR050344">
    <property type="entry name" value="Peptidase_M1_aminopeptidases"/>
</dbReference>
<dbReference type="InterPro" id="IPR024571">
    <property type="entry name" value="ERAP1-like_C_dom"/>
</dbReference>
<feature type="domain" description="Peptidase M1 membrane alanine aminopeptidase" evidence="20">
    <location>
        <begin position="381"/>
        <end position="605"/>
    </location>
</feature>
<keyword evidence="10 23" id="KW-0482">Metalloprotease</keyword>
<protein>
    <submittedName>
        <fullName evidence="23">Protease m1 zinc metalloprotease</fullName>
    </submittedName>
</protein>
<keyword evidence="7 16" id="KW-0479">Metal-binding</keyword>
<keyword evidence="14" id="KW-0449">Lipoprotein</keyword>
<dbReference type="AlphaFoldDB" id="W5JEP7"/>
<dbReference type="Gene3D" id="1.25.50.20">
    <property type="match status" value="1"/>
</dbReference>
<dbReference type="PANTHER" id="PTHR11533">
    <property type="entry name" value="PROTEASE M1 ZINC METALLOPROTEASE"/>
    <property type="match status" value="1"/>
</dbReference>
<comment type="subcellular location">
    <subcellularLocation>
        <location evidence="1">Cell membrane</location>
        <topology evidence="1">Lipid-anchor</topology>
        <topology evidence="1">GPI-anchor</topology>
    </subcellularLocation>
</comment>
<feature type="transmembrane region" description="Helical" evidence="19">
    <location>
        <begin position="21"/>
        <end position="48"/>
    </location>
</feature>
<keyword evidence="8" id="KW-0378">Hydrolase</keyword>
<evidence type="ECO:0000256" key="6">
    <source>
        <dbReference type="ARBA" id="ARBA00022670"/>
    </source>
</evidence>
<evidence type="ECO:0000259" key="20">
    <source>
        <dbReference type="Pfam" id="PF01433"/>
    </source>
</evidence>
<comment type="similarity">
    <text evidence="2">Belongs to the peptidase M1 family.</text>
</comment>
<dbReference type="GO" id="GO:0043171">
    <property type="term" value="P:peptide catabolic process"/>
    <property type="evidence" value="ECO:0007669"/>
    <property type="project" value="TreeGrafter"/>
</dbReference>
<reference evidence="23 25" key="1">
    <citation type="journal article" date="2010" name="BMC Genomics">
        <title>Combination of measures distinguishes pre-miRNAs from other stem-loops in the genome of the newly sequenced Anopheles darlingi.</title>
        <authorList>
            <person name="Mendes N.D."/>
            <person name="Freitas A.T."/>
            <person name="Vasconcelos A.T."/>
            <person name="Sagot M.F."/>
        </authorList>
    </citation>
    <scope>NUCLEOTIDE SEQUENCE</scope>
</reference>
<dbReference type="PRINTS" id="PR00756">
    <property type="entry name" value="ALADIPTASE"/>
</dbReference>
<feature type="binding site" evidence="16">
    <location>
        <position position="452"/>
    </location>
    <ligand>
        <name>Zn(2+)</name>
        <dbReference type="ChEBI" id="CHEBI:29105"/>
        <note>catalytic</note>
    </ligand>
</feature>
<feature type="compositionally biased region" description="Polar residues" evidence="18">
    <location>
        <begin position="62"/>
        <end position="77"/>
    </location>
</feature>
<keyword evidence="6 23" id="KW-0645">Protease</keyword>
<evidence type="ECO:0000256" key="1">
    <source>
        <dbReference type="ARBA" id="ARBA00004609"/>
    </source>
</evidence>
<dbReference type="SUPFAM" id="SSF63737">
    <property type="entry name" value="Leukotriene A4 hydrolase N-terminal domain"/>
    <property type="match status" value="1"/>
</dbReference>
<reference evidence="23" key="3">
    <citation type="journal article" date="2013" name="Nucleic Acids Res.">
        <title>The genome of Anopheles darlingi, the main neotropical malaria vector.</title>
        <authorList>
            <person name="Marinotti O."/>
            <person name="Cerqueira G.C."/>
            <person name="de Almeida L.G."/>
            <person name="Ferro M.I."/>
            <person name="Loreto E.L."/>
            <person name="Zaha A."/>
            <person name="Teixeira S.M."/>
            <person name="Wespiser A.R."/>
            <person name="Almeida E Silva A."/>
            <person name="Schlindwein A.D."/>
            <person name="Pacheco A.C."/>
            <person name="Silva A.L."/>
            <person name="Graveley B.R."/>
            <person name="Walenz B.P."/>
            <person name="Lima Bde A."/>
            <person name="Ribeiro C.A."/>
            <person name="Nunes-Silva C.G."/>
            <person name="de Carvalho C.R."/>
            <person name="Soares C.M."/>
            <person name="de Menezes C.B."/>
            <person name="Matiolli C."/>
            <person name="Caffrey D."/>
            <person name="Araujo D.A."/>
            <person name="de Oliveira D.M."/>
            <person name="Golenbock D."/>
            <person name="Grisard E.C."/>
            <person name="Fantinatti-Garboggini F."/>
            <person name="de Carvalho F.M."/>
            <person name="Barcellos F.G."/>
            <person name="Prosdocimi F."/>
            <person name="May G."/>
            <person name="Azevedo Junior G.M."/>
            <person name="Guimaraes G.M."/>
            <person name="Goldman G.H."/>
            <person name="Padilha I.Q."/>
            <person name="Batista Jda S."/>
            <person name="Ferro J.A."/>
            <person name="Ribeiro J.M."/>
            <person name="Fietto J.L."/>
            <person name="Dabbas K.M."/>
            <person name="Cerdeira L."/>
            <person name="Agnez-Lima L.F."/>
            <person name="Brocchi M."/>
            <person name="de Carvalho M.O."/>
            <person name="Teixeira Mde M."/>
            <person name="Diniz Maia Mde M."/>
            <person name="Goldman M.H."/>
            <person name="Cruz Schneider M.P."/>
            <person name="Felipe M.S."/>
            <person name="Hungria M."/>
            <person name="Nicolas M.F."/>
            <person name="Pereira M."/>
            <person name="Montes M.A."/>
            <person name="Cantao M.E."/>
            <person name="Vincentz M."/>
            <person name="Rafael M.S."/>
            <person name="Silverman N."/>
            <person name="Stoco P.H."/>
            <person name="Souza R.C."/>
            <person name="Vicentini R."/>
            <person name="Gazzinelli R.T."/>
            <person name="Neves Rde O."/>
            <person name="Silva R."/>
            <person name="Astolfi-Filho S."/>
            <person name="Maciel T.E."/>
            <person name="Urmenyi T.P."/>
            <person name="Tadei W.P."/>
            <person name="Camargo E.P."/>
            <person name="de Vasconcelos A.T."/>
        </authorList>
    </citation>
    <scope>NUCLEOTIDE SEQUENCE</scope>
</reference>
<keyword evidence="12" id="KW-1015">Disulfide bond</keyword>
<evidence type="ECO:0000256" key="18">
    <source>
        <dbReference type="SAM" id="MobiDB-lite"/>
    </source>
</evidence>
<organism evidence="23">
    <name type="scientific">Anopheles darlingi</name>
    <name type="common">Mosquito</name>
    <dbReference type="NCBI Taxonomy" id="43151"/>
    <lineage>
        <taxon>Eukaryota</taxon>
        <taxon>Metazoa</taxon>
        <taxon>Ecdysozoa</taxon>
        <taxon>Arthropoda</taxon>
        <taxon>Hexapoda</taxon>
        <taxon>Insecta</taxon>
        <taxon>Pterygota</taxon>
        <taxon>Neoptera</taxon>
        <taxon>Endopterygota</taxon>
        <taxon>Diptera</taxon>
        <taxon>Nematocera</taxon>
        <taxon>Culicoidea</taxon>
        <taxon>Culicidae</taxon>
        <taxon>Anophelinae</taxon>
        <taxon>Anopheles</taxon>
    </lineage>
</organism>
<dbReference type="Proteomes" id="UP000000673">
    <property type="component" value="Unassembled WGS sequence"/>
</dbReference>
<dbReference type="Gene3D" id="1.10.390.10">
    <property type="entry name" value="Neutral Protease Domain 2"/>
    <property type="match status" value="1"/>
</dbReference>
<keyword evidence="25" id="KW-1185">Reference proteome</keyword>
<evidence type="ECO:0000313" key="25">
    <source>
        <dbReference type="Proteomes" id="UP000000673"/>
    </source>
</evidence>
<keyword evidence="3" id="KW-0031">Aminopeptidase</keyword>
<dbReference type="Pfam" id="PF11838">
    <property type="entry name" value="ERAP1_C"/>
    <property type="match status" value="1"/>
</dbReference>
<dbReference type="GO" id="GO:0008270">
    <property type="term" value="F:zinc ion binding"/>
    <property type="evidence" value="ECO:0007669"/>
    <property type="project" value="InterPro"/>
</dbReference>
<evidence type="ECO:0000256" key="11">
    <source>
        <dbReference type="ARBA" id="ARBA00023136"/>
    </source>
</evidence>
<keyword evidence="11 19" id="KW-0472">Membrane</keyword>
<dbReference type="CDD" id="cd09601">
    <property type="entry name" value="M1_APN-Q_like"/>
    <property type="match status" value="1"/>
</dbReference>
<dbReference type="eggNOG" id="KOG1046">
    <property type="taxonomic scope" value="Eukaryota"/>
</dbReference>
<keyword evidence="4" id="KW-1003">Cell membrane</keyword>
<feature type="active site" description="Proton acceptor" evidence="15">
    <location>
        <position position="453"/>
    </location>
</feature>
<dbReference type="VEuPathDB" id="VectorBase:ADAR2_002667"/>
<evidence type="ECO:0000259" key="21">
    <source>
        <dbReference type="Pfam" id="PF11838"/>
    </source>
</evidence>
<dbReference type="FunFam" id="1.25.50.20:FF:000001">
    <property type="entry name" value="Aminopeptidase"/>
    <property type="match status" value="1"/>
</dbReference>
<dbReference type="Pfam" id="PF17900">
    <property type="entry name" value="Peptidase_M1_N"/>
    <property type="match status" value="1"/>
</dbReference>
<evidence type="ECO:0000256" key="7">
    <source>
        <dbReference type="ARBA" id="ARBA00022723"/>
    </source>
</evidence>
<evidence type="ECO:0000256" key="19">
    <source>
        <dbReference type="SAM" id="Phobius"/>
    </source>
</evidence>
<dbReference type="InterPro" id="IPR001930">
    <property type="entry name" value="Peptidase_M1"/>
</dbReference>
<dbReference type="InterPro" id="IPR027268">
    <property type="entry name" value="Peptidase_M4/M1_CTD_sf"/>
</dbReference>
<evidence type="ECO:0000256" key="4">
    <source>
        <dbReference type="ARBA" id="ARBA00022475"/>
    </source>
</evidence>
<dbReference type="MEROPS" id="M01.A02"/>
<dbReference type="VEuPathDB" id="VectorBase:ADAC005763"/>
<dbReference type="FunFam" id="1.10.390.10:FF:000013">
    <property type="entry name" value="Aminopeptidase N"/>
    <property type="match status" value="1"/>
</dbReference>
<dbReference type="GO" id="GO:0042277">
    <property type="term" value="F:peptide binding"/>
    <property type="evidence" value="ECO:0007669"/>
    <property type="project" value="TreeGrafter"/>
</dbReference>
<evidence type="ECO:0000313" key="23">
    <source>
        <dbReference type="EMBL" id="ETN62541.1"/>
    </source>
</evidence>
<feature type="region of interest" description="Disordered" evidence="18">
    <location>
        <begin position="62"/>
        <end position="137"/>
    </location>
</feature>
<evidence type="ECO:0000256" key="13">
    <source>
        <dbReference type="ARBA" id="ARBA00023180"/>
    </source>
</evidence>
<dbReference type="SUPFAM" id="SSF55486">
    <property type="entry name" value="Metalloproteases ('zincins'), catalytic domain"/>
    <property type="match status" value="1"/>
</dbReference>
<evidence type="ECO:0000256" key="5">
    <source>
        <dbReference type="ARBA" id="ARBA00022622"/>
    </source>
</evidence>
<evidence type="ECO:0000256" key="10">
    <source>
        <dbReference type="ARBA" id="ARBA00023049"/>
    </source>
</evidence>
<feature type="binding site" evidence="16">
    <location>
        <position position="456"/>
    </location>
    <ligand>
        <name>Zn(2+)</name>
        <dbReference type="ChEBI" id="CHEBI:29105"/>
        <note>catalytic</note>
    </ligand>
</feature>
<dbReference type="GO" id="GO:0098552">
    <property type="term" value="C:side of membrane"/>
    <property type="evidence" value="ECO:0007669"/>
    <property type="project" value="UniProtKB-KW"/>
</dbReference>
<name>W5JEP7_ANODA</name>
<evidence type="ECO:0000256" key="3">
    <source>
        <dbReference type="ARBA" id="ARBA00022438"/>
    </source>
</evidence>
<comment type="cofactor">
    <cofactor evidence="16">
        <name>Zn(2+)</name>
        <dbReference type="ChEBI" id="CHEBI:29105"/>
    </cofactor>
    <text evidence="16">Binds 1 zinc ion per subunit.</text>
</comment>
<accession>W5JEP7</accession>
<dbReference type="InterPro" id="IPR045357">
    <property type="entry name" value="Aminopeptidase_N-like_N"/>
</dbReference>
<dbReference type="GO" id="GO:0070006">
    <property type="term" value="F:metalloaminopeptidase activity"/>
    <property type="evidence" value="ECO:0007669"/>
    <property type="project" value="TreeGrafter"/>
</dbReference>
<feature type="site" description="Transition state stabilizer" evidence="17">
    <location>
        <position position="538"/>
    </location>
</feature>
<proteinExistence type="inferred from homology"/>
<evidence type="ECO:0000256" key="8">
    <source>
        <dbReference type="ARBA" id="ARBA00022801"/>
    </source>
</evidence>
<dbReference type="Pfam" id="PF01433">
    <property type="entry name" value="Peptidase_M1"/>
    <property type="match status" value="1"/>
</dbReference>
<gene>
    <name evidence="23" type="ORF">AND_005763</name>
</gene>
<evidence type="ECO:0000259" key="22">
    <source>
        <dbReference type="Pfam" id="PF17900"/>
    </source>
</evidence>
<reference evidence="23" key="2">
    <citation type="submission" date="2010-05" db="EMBL/GenBank/DDBJ databases">
        <authorList>
            <person name="Almeida L.G."/>
            <person name="Nicolas M.F."/>
            <person name="Souza R.C."/>
            <person name="Vasconcelos A.T.R."/>
        </authorList>
    </citation>
    <scope>NUCLEOTIDE SEQUENCE</scope>
</reference>